<dbReference type="RefSeq" id="WP_068954863.1">
    <property type="nucleotide sequence ID" value="NZ_LGLV01000008.1"/>
</dbReference>
<evidence type="ECO:0000313" key="9">
    <source>
        <dbReference type="EMBL" id="OBZ95039.1"/>
    </source>
</evidence>
<dbReference type="InterPro" id="IPR000172">
    <property type="entry name" value="GMC_OxRdtase_N"/>
</dbReference>
<dbReference type="InterPro" id="IPR012132">
    <property type="entry name" value="GMC_OxRdtase"/>
</dbReference>
<keyword evidence="10" id="KW-1185">Reference proteome</keyword>
<evidence type="ECO:0000256" key="4">
    <source>
        <dbReference type="ARBA" id="ARBA00022827"/>
    </source>
</evidence>
<dbReference type="Pfam" id="PF05199">
    <property type="entry name" value="GMC_oxred_C"/>
    <property type="match status" value="1"/>
</dbReference>
<dbReference type="STRING" id="1612624.ADU59_14740"/>
<comment type="caution">
    <text evidence="9">The sequence shown here is derived from an EMBL/GenBank/DDBJ whole genome shotgun (WGS) entry which is preliminary data.</text>
</comment>
<dbReference type="GO" id="GO:0016614">
    <property type="term" value="F:oxidoreductase activity, acting on CH-OH group of donors"/>
    <property type="evidence" value="ECO:0007669"/>
    <property type="project" value="InterPro"/>
</dbReference>
<dbReference type="PANTHER" id="PTHR11552:SF147">
    <property type="entry name" value="CHOLINE DEHYDROGENASE, MITOCHONDRIAL"/>
    <property type="match status" value="1"/>
</dbReference>
<dbReference type="PATRIC" id="fig|1612624.7.peg.4862"/>
<evidence type="ECO:0000313" key="10">
    <source>
        <dbReference type="Proteomes" id="UP000093111"/>
    </source>
</evidence>
<gene>
    <name evidence="9" type="ORF">ADU59_14740</name>
</gene>
<feature type="binding site" evidence="5">
    <location>
        <position position="93"/>
    </location>
    <ligand>
        <name>FAD</name>
        <dbReference type="ChEBI" id="CHEBI:57692"/>
    </ligand>
</feature>
<evidence type="ECO:0000259" key="7">
    <source>
        <dbReference type="PROSITE" id="PS00623"/>
    </source>
</evidence>
<protein>
    <submittedName>
        <fullName evidence="9">Glucose-methanol-choline oxidoreductase</fullName>
    </submittedName>
</protein>
<keyword evidence="3 6" id="KW-0285">Flavoprotein</keyword>
<dbReference type="PROSITE" id="PS00624">
    <property type="entry name" value="GMC_OXRED_2"/>
    <property type="match status" value="1"/>
</dbReference>
<dbReference type="Pfam" id="PF00732">
    <property type="entry name" value="GMC_oxred_N"/>
    <property type="match status" value="1"/>
</dbReference>
<dbReference type="SUPFAM" id="SSF54373">
    <property type="entry name" value="FAD-linked reductases, C-terminal domain"/>
    <property type="match status" value="1"/>
</dbReference>
<dbReference type="InterPro" id="IPR007867">
    <property type="entry name" value="GMC_OxRtase_C"/>
</dbReference>
<dbReference type="AlphaFoldDB" id="A0A1C7P1C4"/>
<dbReference type="Gene3D" id="3.30.560.10">
    <property type="entry name" value="Glucose Oxidase, domain 3"/>
    <property type="match status" value="1"/>
</dbReference>
<evidence type="ECO:0000259" key="8">
    <source>
        <dbReference type="PROSITE" id="PS00624"/>
    </source>
</evidence>
<dbReference type="Gene3D" id="3.50.50.60">
    <property type="entry name" value="FAD/NAD(P)-binding domain"/>
    <property type="match status" value="1"/>
</dbReference>
<dbReference type="OrthoDB" id="9785276at2"/>
<dbReference type="InterPro" id="IPR036188">
    <property type="entry name" value="FAD/NAD-bd_sf"/>
</dbReference>
<dbReference type="PIRSF" id="PIRSF000137">
    <property type="entry name" value="Alcohol_oxidase"/>
    <property type="match status" value="1"/>
</dbReference>
<evidence type="ECO:0000256" key="2">
    <source>
        <dbReference type="ARBA" id="ARBA00010790"/>
    </source>
</evidence>
<evidence type="ECO:0000256" key="6">
    <source>
        <dbReference type="RuleBase" id="RU003968"/>
    </source>
</evidence>
<reference evidence="9 10" key="1">
    <citation type="journal article" date="2016" name="Syst. Appl. Microbiol.">
        <title>Pararhizobium polonicum sp. nov. isolated from tumors on stone fruit rootstocks.</title>
        <authorList>
            <person name="Pulawska J."/>
            <person name="Kuzmanovic N."/>
            <person name="Willems A."/>
            <person name="Pothier J.F."/>
        </authorList>
    </citation>
    <scope>NUCLEOTIDE SEQUENCE [LARGE SCALE GENOMIC DNA]</scope>
    <source>
        <strain evidence="9 10">F5.1</strain>
    </source>
</reference>
<comment type="cofactor">
    <cofactor evidence="1 5">
        <name>FAD</name>
        <dbReference type="ChEBI" id="CHEBI:57692"/>
    </cofactor>
</comment>
<accession>A0A1C7P1C4</accession>
<comment type="similarity">
    <text evidence="2 6">Belongs to the GMC oxidoreductase family.</text>
</comment>
<organism evidence="9 10">
    <name type="scientific">Pararhizobium polonicum</name>
    <dbReference type="NCBI Taxonomy" id="1612624"/>
    <lineage>
        <taxon>Bacteria</taxon>
        <taxon>Pseudomonadati</taxon>
        <taxon>Pseudomonadota</taxon>
        <taxon>Alphaproteobacteria</taxon>
        <taxon>Hyphomicrobiales</taxon>
        <taxon>Rhizobiaceae</taxon>
        <taxon>Rhizobium/Agrobacterium group</taxon>
        <taxon>Pararhizobium</taxon>
    </lineage>
</organism>
<dbReference type="SUPFAM" id="SSF51905">
    <property type="entry name" value="FAD/NAD(P)-binding domain"/>
    <property type="match status" value="1"/>
</dbReference>
<dbReference type="Proteomes" id="UP000093111">
    <property type="component" value="Unassembled WGS sequence"/>
</dbReference>
<dbReference type="PANTHER" id="PTHR11552">
    <property type="entry name" value="GLUCOSE-METHANOL-CHOLINE GMC OXIDOREDUCTASE"/>
    <property type="match status" value="1"/>
</dbReference>
<name>A0A1C7P1C4_9HYPH</name>
<keyword evidence="4 5" id="KW-0274">FAD</keyword>
<sequence>MTHPFIQKRPLKPSYDHIVIGSGSGGAAVARRLVDAGADVLLIEAGPDGIGIPEIDDPTQWVPLGRSVYDWGYDYAPTDRIDGRTIGIPRGRVLGGSSAINGMMWYRGHPADYDAWEAAGARGWGFAGVLPYFKRCEDWQDGETAFRGTGGPLRIERSPGPHPLATALIDGAHELGVPVIDDPNGPGNEGAALSNFNISRGKRWSSAQGYLWPVLDRENLHVLTGSLAVSLGFDGRRCVSVRHMVGNVLTETRAGAGIVLALGAIDTPRLLMLSGIGDPAELKRLGLPVLAALPGVGQNLQDHPLVRAINFRARKPVGPPRDNGGGSMVNWKTQASLAQPNIHAFPVLNRSATPDVAANHDLSGDVFAIGTGLMRSRSRGFLRLLGTDPRSLLDIQPNFLAEQGDMDDLVEAVDFTLSLARTQAYADWFDGFAAPAKHPGRTEIVDFIRMSCSTFFHTCGTAKMGEDAMSVVDSRLAVRGLDGLTIADASVIPIIPSCNTHAPVTMIGERAADFILQAA</sequence>
<dbReference type="GO" id="GO:0050660">
    <property type="term" value="F:flavin adenine dinucleotide binding"/>
    <property type="evidence" value="ECO:0007669"/>
    <property type="project" value="InterPro"/>
</dbReference>
<proteinExistence type="inferred from homology"/>
<dbReference type="PROSITE" id="PS00623">
    <property type="entry name" value="GMC_OXRED_1"/>
    <property type="match status" value="1"/>
</dbReference>
<dbReference type="EMBL" id="LGLV01000008">
    <property type="protein sequence ID" value="OBZ95039.1"/>
    <property type="molecule type" value="Genomic_DNA"/>
</dbReference>
<evidence type="ECO:0000256" key="1">
    <source>
        <dbReference type="ARBA" id="ARBA00001974"/>
    </source>
</evidence>
<feature type="domain" description="Glucose-methanol-choline oxidoreductase N-terminal" evidence="7">
    <location>
        <begin position="91"/>
        <end position="114"/>
    </location>
</feature>
<evidence type="ECO:0000256" key="3">
    <source>
        <dbReference type="ARBA" id="ARBA00022630"/>
    </source>
</evidence>
<evidence type="ECO:0000256" key="5">
    <source>
        <dbReference type="PIRSR" id="PIRSR000137-2"/>
    </source>
</evidence>
<feature type="domain" description="Glucose-methanol-choline oxidoreductase N-terminal" evidence="8">
    <location>
        <begin position="263"/>
        <end position="277"/>
    </location>
</feature>